<dbReference type="Proteomes" id="UP001306592">
    <property type="component" value="Unassembled WGS sequence"/>
</dbReference>
<reference evidence="3 4" key="1">
    <citation type="submission" date="2024-02" db="EMBL/GenBank/DDBJ databases">
        <title>First report Erwinia aphidicola in onion in Chile.</title>
        <authorList>
            <person name="Valenzuela M."/>
            <person name="Pena M."/>
            <person name="Dutta B."/>
        </authorList>
    </citation>
    <scope>NUCLEOTIDE SEQUENCE [LARGE SCALE GENOMIC DNA]</scope>
    <source>
        <strain evidence="3 4">QCJ3A</strain>
    </source>
</reference>
<name>A0ABU8D9N0_ERWAP</name>
<evidence type="ECO:0000313" key="4">
    <source>
        <dbReference type="Proteomes" id="UP001306592"/>
    </source>
</evidence>
<dbReference type="PANTHER" id="PTHR30290:SF19">
    <property type="entry name" value="ABC TRANSPORTER PERIPLASMIC BINDING PROTEIN"/>
    <property type="match status" value="1"/>
</dbReference>
<dbReference type="EMBL" id="JBANEI010000001">
    <property type="protein sequence ID" value="MEI2680223.1"/>
    <property type="molecule type" value="Genomic_DNA"/>
</dbReference>
<accession>A0ABU8D9N0</accession>
<dbReference type="InterPro" id="IPR039424">
    <property type="entry name" value="SBP_5"/>
</dbReference>
<dbReference type="SUPFAM" id="SSF53850">
    <property type="entry name" value="Periplasmic binding protein-like II"/>
    <property type="match status" value="1"/>
</dbReference>
<gene>
    <name evidence="3" type="ORF">V8N49_00850</name>
</gene>
<proteinExistence type="predicted"/>
<evidence type="ECO:0000259" key="2">
    <source>
        <dbReference type="Pfam" id="PF12793"/>
    </source>
</evidence>
<protein>
    <submittedName>
        <fullName evidence="3">SgrR family transcriptional regulator</fullName>
    </submittedName>
</protein>
<keyword evidence="4" id="KW-1185">Reference proteome</keyword>
<dbReference type="Pfam" id="PF00496">
    <property type="entry name" value="SBP_bac_5"/>
    <property type="match status" value="1"/>
</dbReference>
<dbReference type="Pfam" id="PF12793">
    <property type="entry name" value="SgrR_N"/>
    <property type="match status" value="1"/>
</dbReference>
<evidence type="ECO:0000259" key="1">
    <source>
        <dbReference type="Pfam" id="PF00496"/>
    </source>
</evidence>
<sequence>MRQLNRLNQYQRLWQHSAGQPQSTSVSEIGSRCFCSERHARTLLRQWQQSGWLDWQASSGRGKRGTLIFLQSPAALRSDLMLQQLDNGQPQHALQMVALAPEQLSQLLQPFMGGQWQNNQPTLRIPYYRPLDSLRPMQQAGRAEQHLAQQVFAGLSRLAGDEAIPDLAHHWQVSDDGLSWYFFLRPQLRWHHGEAVSAGQLQQRLQAIVASQVGQQLLPAVKTVCAAHRLCLRIDLLRPDCWLAHRLASVHCLLPHPDNPDIGCGPWRVMINTPALLRLESHGWYHAAHPLMQAIEYWIAPQLFDRELGTSCRHPVQIAIGTQHELAQLQPVSQRISLGFCYLARGQHSPLSAAQAQQIMALVHQPEVIEQLPLEEGLITPSREMLPGWQIPDWQPQAQLSLPAHLSLHYHLPVELHAMAEKLRQLLALHGCELTLCFHAAKNWQDYPSLGQADLVMGDRLIGEAPVFTLESWLRLDPLWPEMLGQQRWQRLLRQLDHLQQHTELTQRHAGLQALFQQLMSDAIITPLFNYRYQVSAPPDVEGIHLNAWGWFDFSRAWIPPPVAIS</sequence>
<feature type="domain" description="Transcriptional regulator SgrR N-terminal HTH" evidence="2">
    <location>
        <begin position="7"/>
        <end position="118"/>
    </location>
</feature>
<dbReference type="RefSeq" id="WP_133624271.1">
    <property type="nucleotide sequence ID" value="NZ_JACXBP010000005.1"/>
</dbReference>
<comment type="caution">
    <text evidence="3">The sequence shown here is derived from an EMBL/GenBank/DDBJ whole genome shotgun (WGS) entry which is preliminary data.</text>
</comment>
<dbReference type="PANTHER" id="PTHR30290">
    <property type="entry name" value="PERIPLASMIC BINDING COMPONENT OF ABC TRANSPORTER"/>
    <property type="match status" value="1"/>
</dbReference>
<organism evidence="3 4">
    <name type="scientific">Erwinia aphidicola</name>
    <dbReference type="NCBI Taxonomy" id="68334"/>
    <lineage>
        <taxon>Bacteria</taxon>
        <taxon>Pseudomonadati</taxon>
        <taxon>Pseudomonadota</taxon>
        <taxon>Gammaproteobacteria</taxon>
        <taxon>Enterobacterales</taxon>
        <taxon>Erwiniaceae</taxon>
        <taxon>Erwinia</taxon>
    </lineage>
</organism>
<feature type="domain" description="Solute-binding protein family 5" evidence="1">
    <location>
        <begin position="163"/>
        <end position="300"/>
    </location>
</feature>
<dbReference type="Gene3D" id="3.40.190.10">
    <property type="entry name" value="Periplasmic binding protein-like II"/>
    <property type="match status" value="1"/>
</dbReference>
<dbReference type="InterPro" id="IPR025370">
    <property type="entry name" value="SgrR_HTH_N"/>
</dbReference>
<evidence type="ECO:0000313" key="3">
    <source>
        <dbReference type="EMBL" id="MEI2680223.1"/>
    </source>
</evidence>
<dbReference type="InterPro" id="IPR000914">
    <property type="entry name" value="SBP_5_dom"/>
</dbReference>